<dbReference type="HOGENOM" id="CLU_3111227_0_0_6"/>
<evidence type="ECO:0000313" key="2">
    <source>
        <dbReference type="Proteomes" id="UP000004471"/>
    </source>
</evidence>
<feature type="non-terminal residue" evidence="1">
    <location>
        <position position="1"/>
    </location>
</feature>
<reference evidence="1 2" key="1">
    <citation type="journal article" date="2011" name="PLoS Pathog.">
        <title>Dynamic evolution of pathogenicity revealed by sequencing and comparative genomics of 19 Pseudomonas syringae isolates.</title>
        <authorList>
            <person name="Baltrus D.A."/>
            <person name="Nishimura M.T."/>
            <person name="Romanchuk A."/>
            <person name="Chang J.H."/>
            <person name="Mukhtar M.S."/>
            <person name="Cherkis K."/>
            <person name="Roach J."/>
            <person name="Grant S.R."/>
            <person name="Jones C.D."/>
            <person name="Dangl J.L."/>
        </authorList>
    </citation>
    <scope>NUCLEOTIDE SEQUENCE [LARGE SCALE GENOMIC DNA]</scope>
    <source>
        <strain evidence="2">M301072PT</strain>
    </source>
</reference>
<gene>
    <name evidence="1" type="ORF">PSYJA_42244</name>
</gene>
<name>F3FYI2_PSESX</name>
<organism evidence="1 2">
    <name type="scientific">Pseudomonas syringae pv. japonica str. M301072</name>
    <dbReference type="NCBI Taxonomy" id="629262"/>
    <lineage>
        <taxon>Bacteria</taxon>
        <taxon>Pseudomonadati</taxon>
        <taxon>Pseudomonadota</taxon>
        <taxon>Gammaproteobacteria</taxon>
        <taxon>Pseudomonadales</taxon>
        <taxon>Pseudomonadaceae</taxon>
        <taxon>Pseudomonas</taxon>
        <taxon>Pseudomonas syringae</taxon>
    </lineage>
</organism>
<feature type="non-terminal residue" evidence="1">
    <location>
        <position position="51"/>
    </location>
</feature>
<evidence type="ECO:0000313" key="1">
    <source>
        <dbReference type="EMBL" id="EGH35274.1"/>
    </source>
</evidence>
<accession>F3FYI2</accession>
<comment type="caution">
    <text evidence="1">The sequence shown here is derived from an EMBL/GenBank/DDBJ whole genome shotgun (WGS) entry which is preliminary data.</text>
</comment>
<proteinExistence type="predicted"/>
<dbReference type="EMBL" id="AEAH01003433">
    <property type="protein sequence ID" value="EGH35274.1"/>
    <property type="molecule type" value="Genomic_DNA"/>
</dbReference>
<dbReference type="AlphaFoldDB" id="F3FYI2"/>
<protein>
    <submittedName>
        <fullName evidence="1">Uncharacterized protein</fullName>
    </submittedName>
</protein>
<sequence>AQLGDALAGVLAMPCIGLRKVPRPQAAVTRATTGLHDMPSQRYAVALGNRI</sequence>
<dbReference type="Proteomes" id="UP000004471">
    <property type="component" value="Unassembled WGS sequence"/>
</dbReference>